<evidence type="ECO:0000313" key="5">
    <source>
        <dbReference type="Proteomes" id="UP000029221"/>
    </source>
</evidence>
<dbReference type="STRING" id="319236.BST91_08695"/>
<evidence type="ECO:0000259" key="3">
    <source>
        <dbReference type="Pfam" id="PF13439"/>
    </source>
</evidence>
<protein>
    <submittedName>
        <fullName evidence="4">Glycosyltransferase</fullName>
    </submittedName>
</protein>
<dbReference type="Pfam" id="PF13439">
    <property type="entry name" value="Glyco_transf_4"/>
    <property type="match status" value="1"/>
</dbReference>
<evidence type="ECO:0000313" key="4">
    <source>
        <dbReference type="EMBL" id="GAK96295.1"/>
    </source>
</evidence>
<dbReference type="Pfam" id="PF00534">
    <property type="entry name" value="Glycos_transf_1"/>
    <property type="match status" value="1"/>
</dbReference>
<keyword evidence="1" id="KW-0472">Membrane</keyword>
<dbReference type="AlphaFoldDB" id="A0A090PZT4"/>
<evidence type="ECO:0000259" key="2">
    <source>
        <dbReference type="Pfam" id="PF00534"/>
    </source>
</evidence>
<proteinExistence type="predicted"/>
<sequence>MMSRGGGENHIINLTTELNNMGHESTVFCPLGSQLGTELKELNSPVVEKKLRLKVDPLFFLSFGKFCKKKKIDIIHVHDPVAMFLVILASYFFKLPKTVMSKKTSFPIKNRKKTLYKYNHPIFKRVICVSNEVKKVSQKSIVNSNKIVTIYNGSNLDKLDTFKPKINLRESLNIPKDVTLVLHIANHTKPKDLPLFIKCVEYFKDREDVHFVQIGRHTEHSIPILEAVESKGLEKRVSFLHEQENAAVYLKQADISFITSKSEGLPQVIYESMYYQTLIVSTMAGGIPEVISNGANGFIAPVGDSIKLIEHLNHVIGNKSAFAKMLDQNFQLVKEKYDSKIMAQKTLELYQNLLKPVQ</sequence>
<feature type="transmembrane region" description="Helical" evidence="1">
    <location>
        <begin position="74"/>
        <end position="93"/>
    </location>
</feature>
<dbReference type="GO" id="GO:0016758">
    <property type="term" value="F:hexosyltransferase activity"/>
    <property type="evidence" value="ECO:0007669"/>
    <property type="project" value="TreeGrafter"/>
</dbReference>
<dbReference type="Proteomes" id="UP000029221">
    <property type="component" value="Unassembled WGS sequence"/>
</dbReference>
<feature type="domain" description="Glycosyltransferase subfamily 4-like N-terminal" evidence="3">
    <location>
        <begin position="5"/>
        <end position="157"/>
    </location>
</feature>
<dbReference type="eggNOG" id="COG0438">
    <property type="taxonomic scope" value="Bacteria"/>
</dbReference>
<keyword evidence="1" id="KW-0812">Transmembrane</keyword>
<gene>
    <name evidence="4" type="ORF">JCM19294_1808</name>
</gene>
<dbReference type="CDD" id="cd03801">
    <property type="entry name" value="GT4_PimA-like"/>
    <property type="match status" value="1"/>
</dbReference>
<keyword evidence="4" id="KW-0808">Transferase</keyword>
<dbReference type="InterPro" id="IPR050194">
    <property type="entry name" value="Glycosyltransferase_grp1"/>
</dbReference>
<comment type="caution">
    <text evidence="4">The sequence shown here is derived from an EMBL/GenBank/DDBJ whole genome shotgun (WGS) entry which is preliminary data.</text>
</comment>
<organism evidence="4 5">
    <name type="scientific">Nonlabens tegetincola</name>
    <dbReference type="NCBI Taxonomy" id="323273"/>
    <lineage>
        <taxon>Bacteria</taxon>
        <taxon>Pseudomonadati</taxon>
        <taxon>Bacteroidota</taxon>
        <taxon>Flavobacteriia</taxon>
        <taxon>Flavobacteriales</taxon>
        <taxon>Flavobacteriaceae</taxon>
        <taxon>Nonlabens</taxon>
    </lineage>
</organism>
<dbReference type="SUPFAM" id="SSF53756">
    <property type="entry name" value="UDP-Glycosyltransferase/glycogen phosphorylase"/>
    <property type="match status" value="1"/>
</dbReference>
<keyword evidence="5" id="KW-1185">Reference proteome</keyword>
<dbReference type="EMBL" id="BBML01000002">
    <property type="protein sequence ID" value="GAK96295.1"/>
    <property type="molecule type" value="Genomic_DNA"/>
</dbReference>
<name>A0A090PZT4_9FLAO</name>
<keyword evidence="1" id="KW-1133">Transmembrane helix</keyword>
<feature type="domain" description="Glycosyl transferase family 1" evidence="2">
    <location>
        <begin position="167"/>
        <end position="325"/>
    </location>
</feature>
<dbReference type="InterPro" id="IPR028098">
    <property type="entry name" value="Glyco_trans_4-like_N"/>
</dbReference>
<reference evidence="4" key="1">
    <citation type="journal article" date="2014" name="Genome Announc.">
        <title>Draft Genome Sequences of Marine Flavobacterium Nonlabens Strains NR17, NR24, NR27, NR32, NR33, and Ara13.</title>
        <authorList>
            <person name="Nakanishi M."/>
            <person name="Meirelles P."/>
            <person name="Suzuki R."/>
            <person name="Takatani N."/>
            <person name="Mino S."/>
            <person name="Suda W."/>
            <person name="Oshima K."/>
            <person name="Hattori M."/>
            <person name="Ohkuma M."/>
            <person name="Hosokawa M."/>
            <person name="Miyashita K."/>
            <person name="Thompson F.L."/>
            <person name="Niwa A."/>
            <person name="Sawabe T."/>
            <person name="Sawabe T."/>
        </authorList>
    </citation>
    <scope>NUCLEOTIDE SEQUENCE [LARGE SCALE GENOMIC DNA]</scope>
    <source>
        <strain evidence="4">JCM 19294</strain>
    </source>
</reference>
<dbReference type="PANTHER" id="PTHR45947">
    <property type="entry name" value="SULFOQUINOVOSYL TRANSFERASE SQD2"/>
    <property type="match status" value="1"/>
</dbReference>
<dbReference type="PANTHER" id="PTHR45947:SF3">
    <property type="entry name" value="SULFOQUINOVOSYL TRANSFERASE SQD2"/>
    <property type="match status" value="1"/>
</dbReference>
<dbReference type="Gene3D" id="3.40.50.2000">
    <property type="entry name" value="Glycogen Phosphorylase B"/>
    <property type="match status" value="2"/>
</dbReference>
<accession>A0A090PZT4</accession>
<dbReference type="InterPro" id="IPR001296">
    <property type="entry name" value="Glyco_trans_1"/>
</dbReference>
<evidence type="ECO:0000256" key="1">
    <source>
        <dbReference type="SAM" id="Phobius"/>
    </source>
</evidence>